<feature type="region of interest" description="Disordered" evidence="1">
    <location>
        <begin position="1"/>
        <end position="37"/>
    </location>
</feature>
<organism evidence="2 3">
    <name type="scientific">Canna indica</name>
    <name type="common">Indian-shot</name>
    <dbReference type="NCBI Taxonomy" id="4628"/>
    <lineage>
        <taxon>Eukaryota</taxon>
        <taxon>Viridiplantae</taxon>
        <taxon>Streptophyta</taxon>
        <taxon>Embryophyta</taxon>
        <taxon>Tracheophyta</taxon>
        <taxon>Spermatophyta</taxon>
        <taxon>Magnoliopsida</taxon>
        <taxon>Liliopsida</taxon>
        <taxon>Zingiberales</taxon>
        <taxon>Cannaceae</taxon>
        <taxon>Canna</taxon>
    </lineage>
</organism>
<accession>A0AAQ3K0L8</accession>
<gene>
    <name evidence="2" type="ORF">Cni_G06639</name>
</gene>
<evidence type="ECO:0000313" key="2">
    <source>
        <dbReference type="EMBL" id="WOK97931.1"/>
    </source>
</evidence>
<proteinExistence type="predicted"/>
<dbReference type="Proteomes" id="UP001327560">
    <property type="component" value="Chromosome 2"/>
</dbReference>
<sequence length="94" mass="10287">MRAWGLRWPLSSAASPSTSPCSPPSPPSRPASSTATECVEDVVQQRSLEAVHGGVHPKHCWRGREHVTEKKEALGEVLNGDRLVGAPYELNCWR</sequence>
<evidence type="ECO:0000313" key="3">
    <source>
        <dbReference type="Proteomes" id="UP001327560"/>
    </source>
</evidence>
<keyword evidence="3" id="KW-1185">Reference proteome</keyword>
<protein>
    <submittedName>
        <fullName evidence="2">Uncharacterized protein</fullName>
    </submittedName>
</protein>
<reference evidence="2 3" key="1">
    <citation type="submission" date="2023-10" db="EMBL/GenBank/DDBJ databases">
        <title>Chromosome-scale genome assembly provides insights into flower coloration mechanisms of Canna indica.</title>
        <authorList>
            <person name="Li C."/>
        </authorList>
    </citation>
    <scope>NUCLEOTIDE SEQUENCE [LARGE SCALE GENOMIC DNA]</scope>
    <source>
        <tissue evidence="2">Flower</tissue>
    </source>
</reference>
<name>A0AAQ3K0L8_9LILI</name>
<feature type="compositionally biased region" description="Low complexity" evidence="1">
    <location>
        <begin position="11"/>
        <end position="20"/>
    </location>
</feature>
<dbReference type="AlphaFoldDB" id="A0AAQ3K0L8"/>
<evidence type="ECO:0000256" key="1">
    <source>
        <dbReference type="SAM" id="MobiDB-lite"/>
    </source>
</evidence>
<dbReference type="EMBL" id="CP136891">
    <property type="protein sequence ID" value="WOK97931.1"/>
    <property type="molecule type" value="Genomic_DNA"/>
</dbReference>